<feature type="transmembrane region" description="Helical" evidence="1">
    <location>
        <begin position="379"/>
        <end position="397"/>
    </location>
</feature>
<feature type="transmembrane region" description="Helical" evidence="1">
    <location>
        <begin position="143"/>
        <end position="160"/>
    </location>
</feature>
<feature type="transmembrane region" description="Helical" evidence="1">
    <location>
        <begin position="270"/>
        <end position="294"/>
    </location>
</feature>
<evidence type="ECO:0000313" key="4">
    <source>
        <dbReference type="Proteomes" id="UP000035540"/>
    </source>
</evidence>
<dbReference type="OrthoDB" id="5242711at2"/>
<feature type="transmembrane region" description="Helical" evidence="1">
    <location>
        <begin position="991"/>
        <end position="1009"/>
    </location>
</feature>
<dbReference type="KEGG" id="cted:CTEST_12275"/>
<dbReference type="STRING" id="136857.CTEST_12275"/>
<organism evidence="3 4">
    <name type="scientific">Corynebacterium testudinoris</name>
    <dbReference type="NCBI Taxonomy" id="136857"/>
    <lineage>
        <taxon>Bacteria</taxon>
        <taxon>Bacillati</taxon>
        <taxon>Actinomycetota</taxon>
        <taxon>Actinomycetes</taxon>
        <taxon>Mycobacteriales</taxon>
        <taxon>Corynebacteriaceae</taxon>
        <taxon>Corynebacterium</taxon>
    </lineage>
</organism>
<keyword evidence="3" id="KW-0328">Glycosyltransferase</keyword>
<evidence type="ECO:0000259" key="2">
    <source>
        <dbReference type="Pfam" id="PF11847"/>
    </source>
</evidence>
<keyword evidence="4" id="KW-1185">Reference proteome</keyword>
<feature type="transmembrane region" description="Helical" evidence="1">
    <location>
        <begin position="348"/>
        <end position="367"/>
    </location>
</feature>
<feature type="transmembrane region" description="Helical" evidence="1">
    <location>
        <begin position="1018"/>
        <end position="1037"/>
    </location>
</feature>
<feature type="transmembrane region" description="Helical" evidence="1">
    <location>
        <begin position="89"/>
        <end position="106"/>
    </location>
</feature>
<protein>
    <submittedName>
        <fullName evidence="3">Putative DUF3367 family protein</fullName>
        <ecNumber evidence="3">2.4.2.-</ecNumber>
    </submittedName>
</protein>
<dbReference type="EC" id="2.4.2.-" evidence="3"/>
<reference evidence="3 4" key="1">
    <citation type="journal article" date="2015" name="Genome Announc.">
        <title>Complete Genome Sequence of the Type Strain Corynebacterium testudinoris DSM 44614, Recovered from Necrotic Lesions in the Mouth of a Tortoise.</title>
        <authorList>
            <person name="Ruckert C."/>
            <person name="Kriete M."/>
            <person name="Jaenicke S."/>
            <person name="Winkler A."/>
            <person name="Tauch A."/>
        </authorList>
    </citation>
    <scope>NUCLEOTIDE SEQUENCE [LARGE SCALE GENOMIC DNA]</scope>
    <source>
        <strain evidence="3 4">DSM 44614</strain>
    </source>
</reference>
<keyword evidence="3" id="KW-0808">Transferase</keyword>
<feature type="transmembrane region" description="Helical" evidence="1">
    <location>
        <begin position="209"/>
        <end position="228"/>
    </location>
</feature>
<gene>
    <name evidence="3" type="ORF">CTEST_12275</name>
</gene>
<keyword evidence="1" id="KW-1133">Transmembrane helix</keyword>
<feature type="transmembrane region" description="Helical" evidence="1">
    <location>
        <begin position="959"/>
        <end position="985"/>
    </location>
</feature>
<keyword evidence="1" id="KW-0472">Membrane</keyword>
<evidence type="ECO:0000256" key="1">
    <source>
        <dbReference type="SAM" id="Phobius"/>
    </source>
</evidence>
<dbReference type="PATRIC" id="fig|136857.5.peg.2424"/>
<accession>A0A0G3H8Z7</accession>
<feature type="transmembrane region" description="Helical" evidence="1">
    <location>
        <begin position="917"/>
        <end position="938"/>
    </location>
</feature>
<sequence>MLRRLPVQHLLGWLFLALLVWTQSPGHTSADTKHDLAANPAGFLAGALHAWTDTFTLGQLQNQAYGYLFPQGAFFLLTDSLPSWVAQRMWWTLVLGVGFSGFLLLVQRLRIGSPAFQVLAALLFALSPRSLSTLTSISSETWPIMLAPWVIVAVVGRLGWRAVAAATIPVALMGAVNATATLAACTPAGLVLIWRLLRRDHLAGRTLSGWLAGCVLVSLWWIGPLLVLGRYSAPFTDFIESSFVTTRWLNLVEILRGTTSWAPFVDTERIAGTTLVSSPVFVLATVAVAALGLWGLARRDLPLRRLWVGMLFVGIAILGAAHGPLSAPWLAFLDGAGAPLRNLHKFDLLVRIPLLVGVAGLGATLRMPTVPPAQTGRRAVAGTLVVLIAAVSIAPAWSGRLLPRGAYEHVPSYWQEAANYLNTHTEGTRTLITPQASFARQSWGWTRDEPAQPLLEVPWAVRDAVPLINPEAIRGLDGVMAVLNEDPTSGYQSLRRLGIGAVLIRHDLSGSPATIDASALAEATGGTLTSFGAEEQIEVVLFDPNADLMISDAPIRVAGGGESLALLDALSGPGPRQLVDADAEVVTDTPMLVVRNYGTLDRAVSAPLATREEGADVTNAVPDYPSAGPLTKVETRGGAVTASSSAADATSFGGADARRSLTAGVDKRTDTAWWPSPGGARGQWLELTPTEPVDHPLVSITATDDTVVEVNGLTVELAASEPTEVQLQGAVDAVRVTLTASQPVGLSEVSIAGHDISRVVTVPDTSPDVRQFLFQRLFVDTGVLIRDFTAPRPLTMRLDAPNRRPVTIDGVDYSRGDLIELPAGPHRVETRAQWITLTEDGFNPSPAWSLTGRALMTDDSDRLLITGRAANPGLRAHLGDEELTPVLIDAATQAFQVPAGTAGVVHISFAGEATYRWSLFGGAIIGVLALLTAIGMVARRGQWESDPALSTPSGSGRGLFVLAAVSIGLAVGWPGLLAGALALLIRRVTVFPASVLATVPLLISGAWLARGPWPSADYAGDSLVVALLCAACLASLLPGSSMKT</sequence>
<dbReference type="Proteomes" id="UP000035540">
    <property type="component" value="Chromosome"/>
</dbReference>
<name>A0A0G3H8Z7_9CORY</name>
<dbReference type="AlphaFoldDB" id="A0A0G3H8Z7"/>
<reference evidence="4" key="2">
    <citation type="submission" date="2015-05" db="EMBL/GenBank/DDBJ databases">
        <title>Complete genome sequence of Corynebacterium testudinoris DSM 44614, recovered from necrotic lesions in the mouth of a tortoise.</title>
        <authorList>
            <person name="Ruckert C."/>
            <person name="Albersmeier A."/>
            <person name="Winkler A."/>
            <person name="Tauch A."/>
        </authorList>
    </citation>
    <scope>NUCLEOTIDE SEQUENCE [LARGE SCALE GENOMIC DNA]</scope>
    <source>
        <strain evidence="4">DSM 44614</strain>
    </source>
</reference>
<dbReference type="InterPro" id="IPR021798">
    <property type="entry name" value="AftD_N"/>
</dbReference>
<dbReference type="Pfam" id="PF11847">
    <property type="entry name" value="GT-C_AftD"/>
    <property type="match status" value="1"/>
</dbReference>
<feature type="transmembrane region" description="Helical" evidence="1">
    <location>
        <begin position="306"/>
        <end position="325"/>
    </location>
</feature>
<dbReference type="EMBL" id="CP011545">
    <property type="protein sequence ID" value="AKK09861.1"/>
    <property type="molecule type" value="Genomic_DNA"/>
</dbReference>
<evidence type="ECO:0000313" key="3">
    <source>
        <dbReference type="EMBL" id="AKK09861.1"/>
    </source>
</evidence>
<feature type="domain" description="Alpha-(1-&gt;3)-arabinofuranosyltransferase N-terminal GT-C" evidence="2">
    <location>
        <begin position="16"/>
        <end position="616"/>
    </location>
</feature>
<keyword evidence="1" id="KW-0812">Transmembrane</keyword>
<dbReference type="GO" id="GO:0016757">
    <property type="term" value="F:glycosyltransferase activity"/>
    <property type="evidence" value="ECO:0007669"/>
    <property type="project" value="UniProtKB-KW"/>
</dbReference>
<proteinExistence type="predicted"/>
<feature type="transmembrane region" description="Helical" evidence="1">
    <location>
        <begin position="172"/>
        <end position="197"/>
    </location>
</feature>